<evidence type="ECO:0000259" key="2">
    <source>
        <dbReference type="Pfam" id="PF18050"/>
    </source>
</evidence>
<feature type="domain" description="Cyclophilin-like" evidence="2">
    <location>
        <begin position="49"/>
        <end position="156"/>
    </location>
</feature>
<evidence type="ECO:0000313" key="3">
    <source>
        <dbReference type="EMBL" id="HIQ60013.1"/>
    </source>
</evidence>
<dbReference type="AlphaFoldDB" id="A0A9D0YSJ3"/>
<gene>
    <name evidence="3" type="ORF">IAD31_00205</name>
</gene>
<dbReference type="Gene3D" id="2.40.100.20">
    <property type="match status" value="1"/>
</dbReference>
<reference evidence="3" key="2">
    <citation type="journal article" date="2021" name="PeerJ">
        <title>Extensive microbial diversity within the chicken gut microbiome revealed by metagenomics and culture.</title>
        <authorList>
            <person name="Gilroy R."/>
            <person name="Ravi A."/>
            <person name="Getino M."/>
            <person name="Pursley I."/>
            <person name="Horton D.L."/>
            <person name="Alikhan N.F."/>
            <person name="Baker D."/>
            <person name="Gharbi K."/>
            <person name="Hall N."/>
            <person name="Watson M."/>
            <person name="Adriaenssens E.M."/>
            <person name="Foster-Nyarko E."/>
            <person name="Jarju S."/>
            <person name="Secka A."/>
            <person name="Antonio M."/>
            <person name="Oren A."/>
            <person name="Chaudhuri R.R."/>
            <person name="La Ragione R."/>
            <person name="Hildebrand F."/>
            <person name="Pallen M.J."/>
        </authorList>
    </citation>
    <scope>NUCLEOTIDE SEQUENCE</scope>
    <source>
        <strain evidence="3">ChiGjej2B2-12916</strain>
    </source>
</reference>
<dbReference type="SUPFAM" id="SSF50891">
    <property type="entry name" value="Cyclophilin-like"/>
    <property type="match status" value="1"/>
</dbReference>
<dbReference type="InterPro" id="IPR041183">
    <property type="entry name" value="Cyclophilin-like"/>
</dbReference>
<dbReference type="Pfam" id="PF18050">
    <property type="entry name" value="Cyclophil_like2"/>
    <property type="match status" value="1"/>
</dbReference>
<reference evidence="3" key="1">
    <citation type="submission" date="2020-10" db="EMBL/GenBank/DDBJ databases">
        <authorList>
            <person name="Gilroy R."/>
        </authorList>
    </citation>
    <scope>NUCLEOTIDE SEQUENCE</scope>
    <source>
        <strain evidence="3">ChiGjej2B2-12916</strain>
    </source>
</reference>
<feature type="chain" id="PRO_5038482397" description="Cyclophilin-like domain-containing protein" evidence="1">
    <location>
        <begin position="24"/>
        <end position="162"/>
    </location>
</feature>
<organism evidence="3 4">
    <name type="scientific">Candidatus Enterenecus faecium</name>
    <dbReference type="NCBI Taxonomy" id="2840780"/>
    <lineage>
        <taxon>Bacteria</taxon>
        <taxon>Bacillati</taxon>
        <taxon>Bacillota</taxon>
        <taxon>Clostridia</taxon>
        <taxon>Eubacteriales</taxon>
        <taxon>Candidatus Enterenecus</taxon>
    </lineage>
</organism>
<sequence>MKRIGFALWAVVLVLCLTACSTASHPSPTSTISPESKEDTTVDTHTFYLTVEGVTFPATFADNQGAEALADLLTDGPLTLSLEDYGGFEKVGSLGQSLPTSNTHISTQSGDIVLYQGNQIVLFYGSNAWSYTRLGQVTDLTGWQEALGHGDVTVTLSLTAPH</sequence>
<evidence type="ECO:0000256" key="1">
    <source>
        <dbReference type="SAM" id="SignalP"/>
    </source>
</evidence>
<proteinExistence type="predicted"/>
<accession>A0A9D0YSJ3</accession>
<dbReference type="Proteomes" id="UP000886879">
    <property type="component" value="Unassembled WGS sequence"/>
</dbReference>
<protein>
    <recommendedName>
        <fullName evidence="2">Cyclophilin-like domain-containing protein</fullName>
    </recommendedName>
</protein>
<feature type="signal peptide" evidence="1">
    <location>
        <begin position="1"/>
        <end position="23"/>
    </location>
</feature>
<dbReference type="EMBL" id="DVFO01000002">
    <property type="protein sequence ID" value="HIQ60013.1"/>
    <property type="molecule type" value="Genomic_DNA"/>
</dbReference>
<comment type="caution">
    <text evidence="3">The sequence shown here is derived from an EMBL/GenBank/DDBJ whole genome shotgun (WGS) entry which is preliminary data.</text>
</comment>
<evidence type="ECO:0000313" key="4">
    <source>
        <dbReference type="Proteomes" id="UP000886879"/>
    </source>
</evidence>
<keyword evidence="1" id="KW-0732">Signal</keyword>
<dbReference type="InterPro" id="IPR029000">
    <property type="entry name" value="Cyclophilin-like_dom_sf"/>
</dbReference>
<name>A0A9D0YSJ3_9FIRM</name>